<feature type="signal peptide" evidence="12">
    <location>
        <begin position="1"/>
        <end position="17"/>
    </location>
</feature>
<dbReference type="SMR" id="A0A3B6D589"/>
<dbReference type="PANTHER" id="PTHR47955:SF19">
    <property type="entry name" value="CYTOCHROME P450 71A9-LIKE ISOFORM X1"/>
    <property type="match status" value="1"/>
</dbReference>
<dbReference type="InterPro" id="IPR001128">
    <property type="entry name" value="Cyt_P450"/>
</dbReference>
<evidence type="ECO:0000256" key="3">
    <source>
        <dbReference type="ARBA" id="ARBA00022617"/>
    </source>
</evidence>
<dbReference type="PROSITE" id="PS00086">
    <property type="entry name" value="CYTOCHROME_P450"/>
    <property type="match status" value="1"/>
</dbReference>
<evidence type="ECO:0000313" key="13">
    <source>
        <dbReference type="EnsemblPlants" id="TraesCS2D02G054700.1"/>
    </source>
</evidence>
<dbReference type="OrthoDB" id="1470350at2759"/>
<name>A0A3B6D589_WHEAT</name>
<keyword evidence="14" id="KW-1185">Reference proteome</keyword>
<protein>
    <recommendedName>
        <fullName evidence="15">Cytochrome P450</fullName>
    </recommendedName>
</protein>
<dbReference type="EnsemblPlants" id="TraesCS2D02G054700.1">
    <property type="protein sequence ID" value="TraesCS2D02G054700.1"/>
    <property type="gene ID" value="TraesCS2D02G054700"/>
</dbReference>
<dbReference type="Gramene" id="TraesCS2D03G0105500.1">
    <property type="protein sequence ID" value="TraesCS2D03G0105500.1.CDS"/>
    <property type="gene ID" value="TraesCS2D03G0105500"/>
</dbReference>
<proteinExistence type="inferred from homology"/>
<dbReference type="AlphaFoldDB" id="A0A3B6D589"/>
<evidence type="ECO:0000256" key="11">
    <source>
        <dbReference type="RuleBase" id="RU000461"/>
    </source>
</evidence>
<dbReference type="Gramene" id="TraesCS2D02G054700.1">
    <property type="protein sequence ID" value="TraesCS2D02G054700.1"/>
    <property type="gene ID" value="TraesCS2D02G054700"/>
</dbReference>
<dbReference type="GO" id="GO:0004497">
    <property type="term" value="F:monooxygenase activity"/>
    <property type="evidence" value="ECO:0007669"/>
    <property type="project" value="UniProtKB-KW"/>
</dbReference>
<dbReference type="SUPFAM" id="SSF48264">
    <property type="entry name" value="Cytochrome P450"/>
    <property type="match status" value="1"/>
</dbReference>
<dbReference type="OMA" id="STSTIMW"/>
<dbReference type="GO" id="GO:0016705">
    <property type="term" value="F:oxidoreductase activity, acting on paired donors, with incorporation or reduction of molecular oxygen"/>
    <property type="evidence" value="ECO:0007669"/>
    <property type="project" value="InterPro"/>
</dbReference>
<dbReference type="Gramene" id="TraesPARA_EIv1.0_0636770.1">
    <property type="protein sequence ID" value="TraesPARA_EIv1.0_0636770.1.CDS"/>
    <property type="gene ID" value="TraesPARA_EIv1.0_0636770"/>
</dbReference>
<accession>A0A3B6D589</accession>
<keyword evidence="6" id="KW-1133">Transmembrane helix</keyword>
<sequence>MDAWPSVCFVALSTVLAIWLLKLSGSKSKSAKKNLPPGPWTLPIIGSLHHVTTALPHRTIMKLSRRHGPLMLLRLGEVPTVVVSSAEVMAEVTKANDLAFAGRPRSATNELFGSGGRDIALAPYGDHWRQMRKIGVMELLSSKQVKRMESIRVEEVGSLLRDITASNGATINLSEKAMALSNHVTTRAVFRGKFTQQGEYLRELDKAFTLLGGFCLHDLFPSSRLVRWLSNGEREMNKCHRRIHRIIANVVEERKASRAAHTGSSVAGHEDMLDVLLRLQHEDSLQFPLTTETMGAILFDVFAGGTETTGNVLIWAMAELMRSPNSMAKAQQEVREVLGEDRAVITNTDLVELQYMRMIIKEVLRLHPPNPLVPRMAREDCTVMGYDIPKDTSVYINVFAISQDPRYWDKPEEFRPERFENNDVNYNGTYFEFLPFGTGRRQCPGIQFSSSVTEMALTNFLYHFDWLLPNGANAASVDMSEKFGINVSKMYGLQLIAIPHVWSKAMSSK</sequence>
<dbReference type="GO" id="GO:0020037">
    <property type="term" value="F:heme binding"/>
    <property type="evidence" value="ECO:0007669"/>
    <property type="project" value="InterPro"/>
</dbReference>
<reference evidence="13" key="1">
    <citation type="submission" date="2018-08" db="EMBL/GenBank/DDBJ databases">
        <authorList>
            <person name="Rossello M."/>
        </authorList>
    </citation>
    <scope>NUCLEOTIDE SEQUENCE [LARGE SCALE GENOMIC DNA]</scope>
    <source>
        <strain evidence="13">cv. Chinese Spring</strain>
    </source>
</reference>
<keyword evidence="7 11" id="KW-0560">Oxidoreductase</keyword>
<evidence type="ECO:0000256" key="5">
    <source>
        <dbReference type="ARBA" id="ARBA00022723"/>
    </source>
</evidence>
<dbReference type="Gene3D" id="1.10.630.10">
    <property type="entry name" value="Cytochrome P450"/>
    <property type="match status" value="1"/>
</dbReference>
<evidence type="ECO:0000256" key="8">
    <source>
        <dbReference type="ARBA" id="ARBA00023004"/>
    </source>
</evidence>
<comment type="cofactor">
    <cofactor evidence="1 10">
        <name>heme</name>
        <dbReference type="ChEBI" id="CHEBI:30413"/>
    </cofactor>
</comment>
<evidence type="ECO:0008006" key="15">
    <source>
        <dbReference type="Google" id="ProtNLM"/>
    </source>
</evidence>
<feature type="binding site" description="axial binding residue" evidence="10">
    <location>
        <position position="443"/>
    </location>
    <ligand>
        <name>heme</name>
        <dbReference type="ChEBI" id="CHEBI:30413"/>
    </ligand>
    <ligandPart>
        <name>Fe</name>
        <dbReference type="ChEBI" id="CHEBI:18248"/>
    </ligandPart>
</feature>
<evidence type="ECO:0000256" key="10">
    <source>
        <dbReference type="PIRSR" id="PIRSR602401-1"/>
    </source>
</evidence>
<keyword evidence="9 11" id="KW-0503">Monooxygenase</keyword>
<keyword evidence="3 10" id="KW-0349">Heme</keyword>
<dbReference type="GeneID" id="123048407"/>
<evidence type="ECO:0000256" key="2">
    <source>
        <dbReference type="ARBA" id="ARBA00010617"/>
    </source>
</evidence>
<evidence type="ECO:0000256" key="9">
    <source>
        <dbReference type="ARBA" id="ARBA00023033"/>
    </source>
</evidence>
<keyword evidence="12" id="KW-0732">Signal</keyword>
<reference evidence="13" key="2">
    <citation type="submission" date="2018-10" db="UniProtKB">
        <authorList>
            <consortium name="EnsemblPlants"/>
        </authorList>
    </citation>
    <scope>IDENTIFICATION</scope>
</reference>
<gene>
    <name evidence="13" type="primary">LOC123048407</name>
</gene>
<dbReference type="Gramene" id="TraesWEE_scaffold_034309_01G000100.1">
    <property type="protein sequence ID" value="TraesWEE_scaffold_034309_01G000100.1"/>
    <property type="gene ID" value="TraesWEE_scaffold_034309_01G000100"/>
</dbReference>
<dbReference type="InterPro" id="IPR036396">
    <property type="entry name" value="Cyt_P450_sf"/>
</dbReference>
<evidence type="ECO:0000256" key="6">
    <source>
        <dbReference type="ARBA" id="ARBA00022989"/>
    </source>
</evidence>
<keyword evidence="8 10" id="KW-0408">Iron</keyword>
<evidence type="ECO:0000256" key="1">
    <source>
        <dbReference type="ARBA" id="ARBA00001971"/>
    </source>
</evidence>
<dbReference type="PANTHER" id="PTHR47955">
    <property type="entry name" value="CYTOCHROME P450 FAMILY 71 PROTEIN"/>
    <property type="match status" value="1"/>
</dbReference>
<dbReference type="PRINTS" id="PR00385">
    <property type="entry name" value="P450"/>
</dbReference>
<evidence type="ECO:0000256" key="7">
    <source>
        <dbReference type="ARBA" id="ARBA00023002"/>
    </source>
</evidence>
<dbReference type="STRING" id="4565.A0A3B6D589"/>
<evidence type="ECO:0000256" key="12">
    <source>
        <dbReference type="SAM" id="SignalP"/>
    </source>
</evidence>
<dbReference type="PRINTS" id="PR00463">
    <property type="entry name" value="EP450I"/>
</dbReference>
<dbReference type="FunFam" id="1.10.630.10:FF:000043">
    <property type="entry name" value="Cytochrome P450 99A2"/>
    <property type="match status" value="1"/>
</dbReference>
<dbReference type="Gramene" id="TraesCAD_scaffold_034638_01G000200.1">
    <property type="protein sequence ID" value="TraesCAD_scaffold_034638_01G000200.1"/>
    <property type="gene ID" value="TraesCAD_scaffold_034638_01G000200"/>
</dbReference>
<evidence type="ECO:0000256" key="4">
    <source>
        <dbReference type="ARBA" id="ARBA00022692"/>
    </source>
</evidence>
<dbReference type="Proteomes" id="UP000019116">
    <property type="component" value="Chromosome 2D"/>
</dbReference>
<comment type="similarity">
    <text evidence="2 11">Belongs to the cytochrome P450 family.</text>
</comment>
<organism evidence="13">
    <name type="scientific">Triticum aestivum</name>
    <name type="common">Wheat</name>
    <dbReference type="NCBI Taxonomy" id="4565"/>
    <lineage>
        <taxon>Eukaryota</taxon>
        <taxon>Viridiplantae</taxon>
        <taxon>Streptophyta</taxon>
        <taxon>Embryophyta</taxon>
        <taxon>Tracheophyta</taxon>
        <taxon>Spermatophyta</taxon>
        <taxon>Magnoliopsida</taxon>
        <taxon>Liliopsida</taxon>
        <taxon>Poales</taxon>
        <taxon>Poaceae</taxon>
        <taxon>BOP clade</taxon>
        <taxon>Pooideae</taxon>
        <taxon>Triticodae</taxon>
        <taxon>Triticeae</taxon>
        <taxon>Triticinae</taxon>
        <taxon>Triticum</taxon>
    </lineage>
</organism>
<dbReference type="GO" id="GO:0005506">
    <property type="term" value="F:iron ion binding"/>
    <property type="evidence" value="ECO:0007669"/>
    <property type="project" value="InterPro"/>
</dbReference>
<dbReference type="InterPro" id="IPR017972">
    <property type="entry name" value="Cyt_P450_CS"/>
</dbReference>
<evidence type="ECO:0000313" key="14">
    <source>
        <dbReference type="Proteomes" id="UP000019116"/>
    </source>
</evidence>
<dbReference type="Pfam" id="PF00067">
    <property type="entry name" value="p450"/>
    <property type="match status" value="1"/>
</dbReference>
<dbReference type="RefSeq" id="XP_044327445.1">
    <property type="nucleotide sequence ID" value="XM_044471510.1"/>
</dbReference>
<keyword evidence="5 10" id="KW-0479">Metal-binding</keyword>
<keyword evidence="4" id="KW-0812">Transmembrane</keyword>
<dbReference type="CDD" id="cd11072">
    <property type="entry name" value="CYP71-like"/>
    <property type="match status" value="1"/>
</dbReference>
<feature type="chain" id="PRO_5043172463" description="Cytochrome P450" evidence="12">
    <location>
        <begin position="18"/>
        <end position="509"/>
    </location>
</feature>
<keyword evidence="6" id="KW-0472">Membrane</keyword>
<dbReference type="InterPro" id="IPR002401">
    <property type="entry name" value="Cyt_P450_E_grp-I"/>
</dbReference>